<accession>A0A1Y6GAZ2</accession>
<organism evidence="2 3">
    <name type="scientific">Devosia lucknowensis</name>
    <dbReference type="NCBI Taxonomy" id="1096929"/>
    <lineage>
        <taxon>Bacteria</taxon>
        <taxon>Pseudomonadati</taxon>
        <taxon>Pseudomonadota</taxon>
        <taxon>Alphaproteobacteria</taxon>
        <taxon>Hyphomicrobiales</taxon>
        <taxon>Devosiaceae</taxon>
        <taxon>Devosia</taxon>
    </lineage>
</organism>
<evidence type="ECO:0000313" key="2">
    <source>
        <dbReference type="EMBL" id="SMQ85259.1"/>
    </source>
</evidence>
<keyword evidence="1" id="KW-1133">Transmembrane helix</keyword>
<evidence type="ECO:0000256" key="1">
    <source>
        <dbReference type="SAM" id="Phobius"/>
    </source>
</evidence>
<dbReference type="AlphaFoldDB" id="A0A1Y6GAZ2"/>
<keyword evidence="1" id="KW-0472">Membrane</keyword>
<proteinExistence type="predicted"/>
<evidence type="ECO:0000313" key="3">
    <source>
        <dbReference type="Proteomes" id="UP000194474"/>
    </source>
</evidence>
<gene>
    <name evidence="2" type="ORF">SAMN06295905_2536</name>
</gene>
<protein>
    <submittedName>
        <fullName evidence="2">Uncharacterized protein</fullName>
    </submittedName>
</protein>
<sequence>MIPIQILIVAVGCVFGVFAAAVGFAQVKTRGMVAPGALKVD</sequence>
<name>A0A1Y6GAZ2_9HYPH</name>
<keyword evidence="3" id="KW-1185">Reference proteome</keyword>
<dbReference type="EMBL" id="FXWK01000002">
    <property type="protein sequence ID" value="SMQ85259.1"/>
    <property type="molecule type" value="Genomic_DNA"/>
</dbReference>
<dbReference type="RefSeq" id="WP_280173821.1">
    <property type="nucleotide sequence ID" value="NZ_FXWK01000002.1"/>
</dbReference>
<keyword evidence="1" id="KW-0812">Transmembrane</keyword>
<feature type="transmembrane region" description="Helical" evidence="1">
    <location>
        <begin position="6"/>
        <end position="25"/>
    </location>
</feature>
<reference evidence="3" key="1">
    <citation type="submission" date="2017-04" db="EMBL/GenBank/DDBJ databases">
        <authorList>
            <person name="Varghese N."/>
            <person name="Submissions S."/>
        </authorList>
    </citation>
    <scope>NUCLEOTIDE SEQUENCE [LARGE SCALE GENOMIC DNA]</scope>
</reference>
<dbReference type="Proteomes" id="UP000194474">
    <property type="component" value="Unassembled WGS sequence"/>
</dbReference>